<proteinExistence type="predicted"/>
<comment type="caution">
    <text evidence="1">The sequence shown here is derived from an EMBL/GenBank/DDBJ whole genome shotgun (WGS) entry which is preliminary data.</text>
</comment>
<evidence type="ECO:0008006" key="3">
    <source>
        <dbReference type="Google" id="ProtNLM"/>
    </source>
</evidence>
<dbReference type="RefSeq" id="WP_257450294.1">
    <property type="nucleotide sequence ID" value="NZ_JANIPJ010000018.1"/>
</dbReference>
<name>A0A9X2SAT8_9BACL</name>
<dbReference type="PROSITE" id="PS51257">
    <property type="entry name" value="PROKAR_LIPOPROTEIN"/>
    <property type="match status" value="1"/>
</dbReference>
<protein>
    <recommendedName>
        <fullName evidence="3">Lipoprotein</fullName>
    </recommendedName>
</protein>
<keyword evidence="2" id="KW-1185">Reference proteome</keyword>
<organism evidence="1 2">
    <name type="scientific">Paenibacillus soyae</name>
    <dbReference type="NCBI Taxonomy" id="2969249"/>
    <lineage>
        <taxon>Bacteria</taxon>
        <taxon>Bacillati</taxon>
        <taxon>Bacillota</taxon>
        <taxon>Bacilli</taxon>
        <taxon>Bacillales</taxon>
        <taxon>Paenibacillaceae</taxon>
        <taxon>Paenibacillus</taxon>
    </lineage>
</organism>
<evidence type="ECO:0000313" key="2">
    <source>
        <dbReference type="Proteomes" id="UP001141950"/>
    </source>
</evidence>
<gene>
    <name evidence="1" type="ORF">NQZ67_22440</name>
</gene>
<evidence type="ECO:0000313" key="1">
    <source>
        <dbReference type="EMBL" id="MCR2806646.1"/>
    </source>
</evidence>
<dbReference type="AlphaFoldDB" id="A0A9X2SAT8"/>
<dbReference type="Proteomes" id="UP001141950">
    <property type="component" value="Unassembled WGS sequence"/>
</dbReference>
<reference evidence="1" key="1">
    <citation type="submission" date="2022-08" db="EMBL/GenBank/DDBJ databases">
        <title>The genomic sequence of strain Paenibacillus sp. SCIV0701.</title>
        <authorList>
            <person name="Zhao H."/>
        </authorList>
    </citation>
    <scope>NUCLEOTIDE SEQUENCE</scope>
    <source>
        <strain evidence="1">SCIV0701</strain>
    </source>
</reference>
<dbReference type="EMBL" id="JANIPJ010000018">
    <property type="protein sequence ID" value="MCR2806646.1"/>
    <property type="molecule type" value="Genomic_DNA"/>
</dbReference>
<accession>A0A9X2SAT8</accession>
<sequence length="166" mass="18947">MPKAAGKRTIMSLVLALIVMLLMLLITGCNTGEAKREFDFILSYGVLNKNIINTTNNSFTKDLVLDGVVTTELILTEEEKQEIYVKMKDINLFQYPEEVEGMNILPQSGFKFEIYMDGESKTINWKGAISESERDKEFRSLIEMIKEKIAAKEAYKSLPEAHGYYE</sequence>